<reference evidence="2 3" key="1">
    <citation type="submission" date="2016-05" db="EMBL/GenBank/DDBJ databases">
        <title>Genome sequence of Pseudomonas stutzeri 273 and identification of the exopolysaccharide biosynthesis locus.</title>
        <authorList>
            <person name="Wu S."/>
            <person name="Sun C."/>
        </authorList>
    </citation>
    <scope>NUCLEOTIDE SEQUENCE [LARGE SCALE GENOMIC DNA]</scope>
    <source>
        <strain evidence="2 3">273</strain>
    </source>
</reference>
<evidence type="ECO:0000256" key="1">
    <source>
        <dbReference type="SAM" id="MobiDB-lite"/>
    </source>
</evidence>
<proteinExistence type="predicted"/>
<organism evidence="2 3">
    <name type="scientific">Stutzerimonas stutzeri</name>
    <name type="common">Pseudomonas stutzeri</name>
    <dbReference type="NCBI Taxonomy" id="316"/>
    <lineage>
        <taxon>Bacteria</taxon>
        <taxon>Pseudomonadati</taxon>
        <taxon>Pseudomonadota</taxon>
        <taxon>Gammaproteobacteria</taxon>
        <taxon>Pseudomonadales</taxon>
        <taxon>Pseudomonadaceae</taxon>
        <taxon>Stutzerimonas</taxon>
    </lineage>
</organism>
<name>A0A172WND5_STUST</name>
<dbReference type="EMBL" id="CP015641">
    <property type="protein sequence ID" value="ANF24917.1"/>
    <property type="molecule type" value="Genomic_DNA"/>
</dbReference>
<evidence type="ECO:0000313" key="2">
    <source>
        <dbReference type="EMBL" id="ANF24917.1"/>
    </source>
</evidence>
<feature type="compositionally biased region" description="Acidic residues" evidence="1">
    <location>
        <begin position="183"/>
        <end position="196"/>
    </location>
</feature>
<accession>A0A172WND5</accession>
<dbReference type="AlphaFoldDB" id="A0A172WND5"/>
<evidence type="ECO:0000313" key="3">
    <source>
        <dbReference type="Proteomes" id="UP000077787"/>
    </source>
</evidence>
<dbReference type="RefSeq" id="WP_064481021.1">
    <property type="nucleotide sequence ID" value="NZ_CP015641.1"/>
</dbReference>
<sequence length="196" mass="21437">MSTKTTPDVEAQAVILREAGYSCPAIAEKLDLSLSTTKRILKRRSAVAGAATASLVEQARQGMLETAFDLDAVQQHAASLVLDDLALSRMIRGGIVEAVEALDPSTSTPYQMMRTLVAAATALDLTQKVARRALPLDRLAEATHVEELSELRIRIMTDDDVREIREQQRREAAERISGNPLLTEEEDNGVVELVQD</sequence>
<feature type="region of interest" description="Disordered" evidence="1">
    <location>
        <begin position="168"/>
        <end position="196"/>
    </location>
</feature>
<dbReference type="OrthoDB" id="6885407at2"/>
<dbReference type="Proteomes" id="UP000077787">
    <property type="component" value="Chromosome"/>
</dbReference>
<gene>
    <name evidence="2" type="ORF">PS273GM_07005</name>
</gene>
<protein>
    <recommendedName>
        <fullName evidence="4">Homeodomain-like domain-containing protein</fullName>
    </recommendedName>
</protein>
<evidence type="ECO:0008006" key="4">
    <source>
        <dbReference type="Google" id="ProtNLM"/>
    </source>
</evidence>
<dbReference type="Pfam" id="PF13384">
    <property type="entry name" value="HTH_23"/>
    <property type="match status" value="1"/>
</dbReference>